<feature type="coiled-coil region" evidence="10">
    <location>
        <begin position="379"/>
        <end position="455"/>
    </location>
</feature>
<protein>
    <recommendedName>
        <fullName evidence="8">Eukaryotic translation initiation factor 3 subunit I</fullName>
        <shortName evidence="8">eIF3i</shortName>
    </recommendedName>
    <alternativeName>
        <fullName evidence="8">Eukaryotic translation initiation factor 3 subunit 2</fullName>
    </alternativeName>
    <alternativeName>
        <fullName evidence="8">eIF-3-beta</fullName>
    </alternativeName>
    <alternativeName>
        <fullName evidence="8">eIF3 p36</fullName>
    </alternativeName>
</protein>
<keyword evidence="10" id="KW-0175">Coiled coil</keyword>
<evidence type="ECO:0007829" key="14">
    <source>
        <dbReference type="PeptideAtlas" id="A0A498LYA1"/>
    </source>
</evidence>
<dbReference type="Pfam" id="PF09728">
    <property type="entry name" value="Taxilin"/>
    <property type="match status" value="1"/>
</dbReference>
<dbReference type="InterPro" id="IPR036322">
    <property type="entry name" value="WD40_repeat_dom_sf"/>
</dbReference>
<keyword evidence="14" id="KW-1267">Proteomics identification</keyword>
<feature type="compositionally biased region" description="Acidic residues" evidence="11">
    <location>
        <begin position="7"/>
        <end position="20"/>
    </location>
</feature>
<dbReference type="HAMAP" id="MF_03008">
    <property type="entry name" value="eIF3i"/>
    <property type="match status" value="1"/>
</dbReference>
<feature type="region of interest" description="Disordered" evidence="11">
    <location>
        <begin position="78"/>
        <end position="126"/>
    </location>
</feature>
<evidence type="ECO:0000256" key="5">
    <source>
        <dbReference type="ARBA" id="ARBA00022737"/>
    </source>
</evidence>
<dbReference type="PROSITE" id="PS50082">
    <property type="entry name" value="WD_REPEATS_2"/>
    <property type="match status" value="3"/>
</dbReference>
<feature type="compositionally biased region" description="Basic and acidic residues" evidence="11">
    <location>
        <begin position="105"/>
        <end position="116"/>
    </location>
</feature>
<dbReference type="InterPro" id="IPR027525">
    <property type="entry name" value="eIF3i"/>
</dbReference>
<evidence type="ECO:0000313" key="13">
    <source>
        <dbReference type="Proteomes" id="UP000290572"/>
    </source>
</evidence>
<dbReference type="GO" id="GO:0001732">
    <property type="term" value="P:formation of cytoplasmic translation initiation complex"/>
    <property type="evidence" value="ECO:0007669"/>
    <property type="project" value="UniProtKB-UniRule"/>
</dbReference>
<keyword evidence="6 8" id="KW-0648">Protein biosynthesis</keyword>
<dbReference type="GO" id="GO:0005852">
    <property type="term" value="C:eukaryotic translation initiation factor 3 complex"/>
    <property type="evidence" value="ECO:0007669"/>
    <property type="project" value="UniProtKB-UniRule"/>
</dbReference>
<comment type="similarity">
    <text evidence="8">Belongs to the eIF-3 subunit I family.</text>
</comment>
<name>A0A498LYA1_LABRO</name>
<accession>A0A498LYA1</accession>
<evidence type="ECO:0000256" key="3">
    <source>
        <dbReference type="ARBA" id="ARBA00022540"/>
    </source>
</evidence>
<dbReference type="GO" id="GO:0016282">
    <property type="term" value="C:eukaryotic 43S preinitiation complex"/>
    <property type="evidence" value="ECO:0007669"/>
    <property type="project" value="UniProtKB-UniRule"/>
</dbReference>
<feature type="repeat" description="WD" evidence="9">
    <location>
        <begin position="572"/>
        <end position="594"/>
    </location>
</feature>
<feature type="coiled-coil region" evidence="10">
    <location>
        <begin position="167"/>
        <end position="290"/>
    </location>
</feature>
<feature type="compositionally biased region" description="Low complexity" evidence="11">
    <location>
        <begin position="21"/>
        <end position="30"/>
    </location>
</feature>
<keyword evidence="4 9" id="KW-0853">WD repeat</keyword>
<keyword evidence="3 8" id="KW-0396">Initiation factor</keyword>
<dbReference type="AlphaFoldDB" id="A0A498LYA1"/>
<evidence type="ECO:0000256" key="8">
    <source>
        <dbReference type="HAMAP-Rule" id="MF_03008"/>
    </source>
</evidence>
<evidence type="ECO:0000256" key="10">
    <source>
        <dbReference type="SAM" id="Coils"/>
    </source>
</evidence>
<dbReference type="InterPro" id="IPR001680">
    <property type="entry name" value="WD40_rpt"/>
</dbReference>
<evidence type="ECO:0000256" key="11">
    <source>
        <dbReference type="SAM" id="MobiDB-lite"/>
    </source>
</evidence>
<dbReference type="FunFam" id="2.130.10.10:FF:000127">
    <property type="entry name" value="Eukaryotic translation initiation factor 3 subunit I"/>
    <property type="match status" value="1"/>
</dbReference>
<dbReference type="EMBL" id="QBIY01013043">
    <property type="protein sequence ID" value="RXN12533.1"/>
    <property type="molecule type" value="Genomic_DNA"/>
</dbReference>
<dbReference type="Proteomes" id="UP000290572">
    <property type="component" value="Unassembled WGS sequence"/>
</dbReference>
<evidence type="ECO:0000256" key="4">
    <source>
        <dbReference type="ARBA" id="ARBA00022574"/>
    </source>
</evidence>
<proteinExistence type="evidence at protein level"/>
<comment type="similarity">
    <text evidence="1">Belongs to the taxilin family.</text>
</comment>
<evidence type="ECO:0000256" key="7">
    <source>
        <dbReference type="ARBA" id="ARBA00057041"/>
    </source>
</evidence>
<dbReference type="GO" id="GO:0033290">
    <property type="term" value="C:eukaryotic 48S preinitiation complex"/>
    <property type="evidence" value="ECO:0007669"/>
    <property type="project" value="UniProtKB-UniRule"/>
</dbReference>
<comment type="function">
    <text evidence="7">Component of the eukaryotic translation initiation factor 3 (eIF-3) complex, which is required for several steps in the initiation of protein synthesis. The eIF-3 complex associates with the 40S ribosome and facilitates the recruitment of eIF-1, eIF-1A, eIF-2:GTP:methionyl-tRNAi and eIF-5 to form the 43S pre-initiation complex (43S PIC). The eIF-3 complex stimulates mRNA recruitment to the 43S PIC and scanning of the mRNA for AUG recognition. The eIF-3 complex is also required for disassembly and recycling of post-termination ribosomal complexes and subsequently prevents premature joining of the 40S and 60S ribosomal subunits prior to initiation. The eIF-3 complex specifically targets and initiates translation of a subset of mRNAs involved in cell proliferation, including cell cycling, differentiation and apoptosis, and uses different modes of RNA stem-loop binding to exert either translational activation or repression.</text>
</comment>
<dbReference type="InterPro" id="IPR026183">
    <property type="entry name" value="Taxilin_fam"/>
</dbReference>
<keyword evidence="5" id="KW-0677">Repeat</keyword>
<comment type="function">
    <text evidence="8">Component of the eukaryotic translation initiation factor 3 (eIF-3) complex, which is involved in protein synthesis of a specialized repertoire of mRNAs and, together with other initiation factors, stimulates binding of mRNA and methionyl-tRNAi to the 40S ribosome. The eIF-3 complex specifically targets and initiates translation of a subset of mRNAs involved in cell proliferation.</text>
</comment>
<gene>
    <name evidence="8" type="primary">EIF3I</name>
    <name evidence="8" type="synonym">EIF3S2</name>
    <name evidence="12" type="ORF">ROHU_029502</name>
</gene>
<dbReference type="GO" id="GO:0003743">
    <property type="term" value="F:translation initiation factor activity"/>
    <property type="evidence" value="ECO:0007669"/>
    <property type="project" value="UniProtKB-UniRule"/>
</dbReference>
<keyword evidence="2 8" id="KW-0963">Cytoplasm</keyword>
<dbReference type="Gene3D" id="2.130.10.10">
    <property type="entry name" value="YVTN repeat-like/Quinoprotein amine dehydrogenase"/>
    <property type="match status" value="1"/>
</dbReference>
<dbReference type="Pfam" id="PF24805">
    <property type="entry name" value="EIF3I"/>
    <property type="match status" value="1"/>
</dbReference>
<keyword evidence="13" id="KW-1185">Reference proteome</keyword>
<comment type="caution">
    <text evidence="12">The sequence shown here is derived from an EMBL/GenBank/DDBJ whole genome shotgun (WGS) entry which is preliminary data.</text>
</comment>
<dbReference type="PROSITE" id="PS50294">
    <property type="entry name" value="WD_REPEATS_REGION"/>
    <property type="match status" value="2"/>
</dbReference>
<evidence type="ECO:0000256" key="9">
    <source>
        <dbReference type="PROSITE-ProRule" id="PRU00221"/>
    </source>
</evidence>
<dbReference type="SUPFAM" id="SSF50978">
    <property type="entry name" value="WD40 repeat-like"/>
    <property type="match status" value="1"/>
</dbReference>
<dbReference type="InterPro" id="IPR015943">
    <property type="entry name" value="WD40/YVTN_repeat-like_dom_sf"/>
</dbReference>
<dbReference type="PANTHER" id="PTHR16127">
    <property type="entry name" value="TAXILIN"/>
    <property type="match status" value="1"/>
</dbReference>
<comment type="subcellular location">
    <subcellularLocation>
        <location evidence="8">Cytoplasm</location>
    </subcellularLocation>
</comment>
<feature type="region of interest" description="Disordered" evidence="11">
    <location>
        <begin position="455"/>
        <end position="500"/>
    </location>
</feature>
<feature type="repeat" description="WD" evidence="9">
    <location>
        <begin position="520"/>
        <end position="561"/>
    </location>
</feature>
<dbReference type="SMART" id="SM00320">
    <property type="entry name" value="WD40"/>
    <property type="match status" value="6"/>
</dbReference>
<dbReference type="STRING" id="84645.A0A498LYA1"/>
<feature type="repeat" description="WD" evidence="9">
    <location>
        <begin position="786"/>
        <end position="816"/>
    </location>
</feature>
<feature type="compositionally biased region" description="Polar residues" evidence="11">
    <location>
        <begin position="31"/>
        <end position="48"/>
    </location>
</feature>
<sequence>MQRSEMEDPVADSSADDTEESTAASEMTTSPKETVTQPDGTPTSNSQAEVAEAGAPSASCDMAEELSRQLEDILSTYCHEDGGVGSEDAAVTNGQPDGVEVNGLSEKEDSKQEEPKLNGNGCTEKDQKKLQEKKKIKGLGKEITLLMQTLNTLSTPEEKLGGLCKKYAELLEEHRNAQKQMRALQKKQTQLIQEKDHLRNEHSKAILARSKLESLCRELQRHNRTLKEDGVQRARLEEEKRKEVTSHFQVTLNDIQAQMEQHNERNANLRQENMELADKLKKLIEQYELREEHIDKVFKQKDLQQQLVDAKLHQAQGLLKDSEDRHQKEKDFLLKEAAESQRMYELMKQQEVHLKQQLSLYTEKFEEFQNTLSKSNEVFTTFKQEMEKMTKKIKKLEKETTMYRSRWESSNKALLEMAEEKTLRDKDFESLQVKVQRLEKLCRALQIERNELSKKVQGVSTGVESKPETEAGSPSEATDSEEGSPVHQNSPETPQTACSPACHCTPDLEAETHREKPILLQGHERSITQIKYNREGDLLFSVAKDPIANVWYSVNGERLGTYNGHTGDTKNVLTGSADNSCRLWDCETGKQLALLETSSAVRTCGFDFSGNIIMFSTDKQMGYQCFLNYFDLRDPQQIEDNQPYLSVPCNESKITSAVWGPLGEFVIAGHENGEINQFSAKSGEILKKAKEHTKQINDIQSSVDLTMVISASKDCTAKMFDSTNLDHIRTFKTERPVNSAAISPIMDHVVMGGGQEAMEVTTTSTRIGKFEARFFHAAYEEEFGRVKGHFGPINCVAFHPDGKSYSSGGEDGYVRIHYFDPSYFDFELEV</sequence>
<organism evidence="12 13">
    <name type="scientific">Labeo rohita</name>
    <name type="common">Indian major carp</name>
    <name type="synonym">Cyprinus rohita</name>
    <dbReference type="NCBI Taxonomy" id="84645"/>
    <lineage>
        <taxon>Eukaryota</taxon>
        <taxon>Metazoa</taxon>
        <taxon>Chordata</taxon>
        <taxon>Craniata</taxon>
        <taxon>Vertebrata</taxon>
        <taxon>Euteleostomi</taxon>
        <taxon>Actinopterygii</taxon>
        <taxon>Neopterygii</taxon>
        <taxon>Teleostei</taxon>
        <taxon>Ostariophysi</taxon>
        <taxon>Cypriniformes</taxon>
        <taxon>Cyprinidae</taxon>
        <taxon>Labeoninae</taxon>
        <taxon>Labeonini</taxon>
        <taxon>Labeo</taxon>
    </lineage>
</organism>
<reference evidence="12 13" key="1">
    <citation type="submission" date="2018-03" db="EMBL/GenBank/DDBJ databases">
        <title>Draft genome sequence of Rohu Carp (Labeo rohita).</title>
        <authorList>
            <person name="Das P."/>
            <person name="Kushwaha B."/>
            <person name="Joshi C.G."/>
            <person name="Kumar D."/>
            <person name="Nagpure N.S."/>
            <person name="Sahoo L."/>
            <person name="Das S.P."/>
            <person name="Bit A."/>
            <person name="Patnaik S."/>
            <person name="Meher P.K."/>
            <person name="Jayasankar P."/>
            <person name="Koringa P.G."/>
            <person name="Patel N.V."/>
            <person name="Hinsu A.T."/>
            <person name="Kumar R."/>
            <person name="Pandey M."/>
            <person name="Agarwal S."/>
            <person name="Srivastava S."/>
            <person name="Singh M."/>
            <person name="Iquebal M.A."/>
            <person name="Jaiswal S."/>
            <person name="Angadi U.B."/>
            <person name="Kumar N."/>
            <person name="Raza M."/>
            <person name="Shah T.M."/>
            <person name="Rai A."/>
            <person name="Jena J.K."/>
        </authorList>
    </citation>
    <scope>NUCLEOTIDE SEQUENCE [LARGE SCALE GENOMIC DNA]</scope>
    <source>
        <strain evidence="12">DASCIFA01</strain>
        <tissue evidence="12">Testis</tissue>
    </source>
</reference>
<evidence type="ECO:0000313" key="12">
    <source>
        <dbReference type="EMBL" id="RXN12533.1"/>
    </source>
</evidence>
<comment type="subunit">
    <text evidence="8">Component of the eukaryotic translation initiation factor 3 (eIF-3) complex, which is composed of 13 subunits: EIF3A, EIF3B, EIF3C, EIF3D, EIF3E, EIF3F, EIF3G, EIF3H, EIF3I, EIF3J, EIF3K, EIF3L and EIF3M.</text>
</comment>
<evidence type="ECO:0000256" key="6">
    <source>
        <dbReference type="ARBA" id="ARBA00022917"/>
    </source>
</evidence>
<feature type="region of interest" description="Disordered" evidence="11">
    <location>
        <begin position="1"/>
        <end position="66"/>
    </location>
</feature>
<feature type="compositionally biased region" description="Polar residues" evidence="11">
    <location>
        <begin position="486"/>
        <end position="498"/>
    </location>
</feature>
<dbReference type="PANTHER" id="PTHR16127:SF12">
    <property type="entry name" value="ALPHA-TAXILIN"/>
    <property type="match status" value="1"/>
</dbReference>
<dbReference type="GO" id="GO:0019905">
    <property type="term" value="F:syntaxin binding"/>
    <property type="evidence" value="ECO:0007669"/>
    <property type="project" value="InterPro"/>
</dbReference>
<evidence type="ECO:0000256" key="1">
    <source>
        <dbReference type="ARBA" id="ARBA00009550"/>
    </source>
</evidence>
<evidence type="ECO:0000256" key="2">
    <source>
        <dbReference type="ARBA" id="ARBA00022490"/>
    </source>
</evidence>